<dbReference type="AlphaFoldDB" id="A0A1S4ECS0"/>
<organism evidence="2 3">
    <name type="scientific">Diaphorina citri</name>
    <name type="common">Asian citrus psyllid</name>
    <dbReference type="NCBI Taxonomy" id="121845"/>
    <lineage>
        <taxon>Eukaryota</taxon>
        <taxon>Metazoa</taxon>
        <taxon>Ecdysozoa</taxon>
        <taxon>Arthropoda</taxon>
        <taxon>Hexapoda</taxon>
        <taxon>Insecta</taxon>
        <taxon>Pterygota</taxon>
        <taxon>Neoptera</taxon>
        <taxon>Paraneoptera</taxon>
        <taxon>Hemiptera</taxon>
        <taxon>Sternorrhyncha</taxon>
        <taxon>Psylloidea</taxon>
        <taxon>Psyllidae</taxon>
        <taxon>Diaphorininae</taxon>
        <taxon>Diaphorina</taxon>
    </lineage>
</organism>
<dbReference type="GeneID" id="103510000"/>
<dbReference type="PANTHER" id="PTHR47642">
    <property type="entry name" value="ATP-DEPENDENT DNA HELICASE"/>
    <property type="match status" value="1"/>
</dbReference>
<dbReference type="STRING" id="121845.A0A1S4ECS0"/>
<protein>
    <submittedName>
        <fullName evidence="3">Uncharacterized protein LOC103510000</fullName>
    </submittedName>
</protein>
<dbReference type="KEGG" id="dci:103510000"/>
<keyword evidence="2" id="KW-1185">Reference proteome</keyword>
<name>A0A1S4ECS0_DIACI</name>
<dbReference type="PANTHER" id="PTHR47642:SF5">
    <property type="entry name" value="ATP-DEPENDENT DNA HELICASE"/>
    <property type="match status" value="1"/>
</dbReference>
<accession>A0A1S4ECS0</accession>
<dbReference type="PaxDb" id="121845-A0A1S4ECS0"/>
<dbReference type="RefSeq" id="XP_017299882.1">
    <property type="nucleotide sequence ID" value="XM_017444393.1"/>
</dbReference>
<reference evidence="3" key="1">
    <citation type="submission" date="2025-08" db="UniProtKB">
        <authorList>
            <consortium name="RefSeq"/>
        </authorList>
    </citation>
    <scope>IDENTIFICATION</scope>
</reference>
<evidence type="ECO:0000256" key="1">
    <source>
        <dbReference type="SAM" id="Coils"/>
    </source>
</evidence>
<sequence>MSTQEATYFLLSLPLSKSSRKVFFINTSPIDERVVMLKNKSDLEKLDPDSDDVYMADIVKKYCKRSKKLENICLAEFAAYYHNIRNIDERNDDEAEEEGETENVRGLKKRTKAAVLRYRRYKLAQDPKNYYREQVLLLLPFRDEREDIENKDCEKLYNENLEIIERNGQTFGIRNDELLEEALENVECGRDIEEEDPVENANDYRVDILEQGGIGGNNDQQEKVRYTIPKRISSVELQALLDGLNRRQREFVDHVLNCFRTNDRAKEDEREKDEECIGENAILQRAKEDEREKYEECIGENGILQRAKEDEREKYEECIEENRILQRAKEDEREKDEECIGENAILQRAKEDEREKDEECIEENGILQRAKEDEKCVREIRKLPNNKDLDIENKDCEKLYNENLEIIERNGQTFGIRNDELLEEALENVECGRDIEEEDPVENANDYRVDILEQGGIGGNNDQQEKEKVVVVKV</sequence>
<evidence type="ECO:0000313" key="2">
    <source>
        <dbReference type="Proteomes" id="UP000079169"/>
    </source>
</evidence>
<evidence type="ECO:0000313" key="3">
    <source>
        <dbReference type="RefSeq" id="XP_017299882.1"/>
    </source>
</evidence>
<dbReference type="InterPro" id="IPR051055">
    <property type="entry name" value="PIF1_helicase"/>
</dbReference>
<dbReference type="Proteomes" id="UP000079169">
    <property type="component" value="Unplaced"/>
</dbReference>
<proteinExistence type="predicted"/>
<keyword evidence="1" id="KW-0175">Coiled coil</keyword>
<feature type="coiled-coil region" evidence="1">
    <location>
        <begin position="308"/>
        <end position="335"/>
    </location>
</feature>
<gene>
    <name evidence="3" type="primary">LOC103510000</name>
</gene>